<feature type="signal peptide" evidence="1">
    <location>
        <begin position="1"/>
        <end position="29"/>
    </location>
</feature>
<dbReference type="Gene3D" id="2.160.20.10">
    <property type="entry name" value="Single-stranded right-handed beta-helix, Pectin lyase-like"/>
    <property type="match status" value="2"/>
</dbReference>
<reference evidence="2 3" key="1">
    <citation type="submission" date="2019-07" db="EMBL/GenBank/DDBJ databases">
        <title>Ln-dependent methylotrophs.</title>
        <authorList>
            <person name="Tani A."/>
        </authorList>
    </citation>
    <scope>NUCLEOTIDE SEQUENCE [LARGE SCALE GENOMIC DNA]</scope>
    <source>
        <strain evidence="2 3">SM12</strain>
    </source>
</reference>
<evidence type="ECO:0000313" key="2">
    <source>
        <dbReference type="EMBL" id="TRL40031.1"/>
    </source>
</evidence>
<sequence>MPQHVLPLSHFRTAILAASISLLSTVTQAAEIFWASDPVKPGQTVQITGMDLDTIRQASISRLDDAADKTGSKPVQSVSPALQSDKTLTYVIPSTLANGVYALTLLDASGTSITTRINSADIYWTQGDAGESATPGGWLRVQGRNIARTASARLELTAENGRITTINPDAPDIWSARFAIPADMRTGTYQARLWNGNGDASTWQDLGSITVTAKPVPAQRKMELRSNPVDGPALDDTARINAALAGLANQGGGTLVLRSGIYHLSGGITIPEGVTLKGQSRELVNLIWNDMDQPPPALIEGYRNFAVEDLTIDAQRHFDVIKGGFDAQGKSWTGGNFILRNLLVRASAFMGHLKADDAASRDKALTQQERNGVAGLRLGGSNILVEGCDIISSNRSFVLNEARNARLEGNTFTNGRNGWYHIGGSQRILFENNRIVGGDMQSTGGGIGNLGGYPLSKGVLMRNNSFARFLSVDREAMTSDGPGGYYFGTLKILSPTTFQMIGELGGMKDRSWLNAGLFVLGGRGTGLVVNVVSRQDNIVTVDRPIGEKIDPASTVTITPMQEEYLIINNDFTDVGAAQIYGTGYRHVFAGNTMTRGAGIQISGRRYQHPQPNFFIQLLDNTIREPDLTGKTELAVYAQQFDGNTSILSLGNVVRGNTLSQNVMLRVAGNATTIPLLQGILVEDNDISQTDIGIMIGAGVKDLTLRNNNIAQVRVPVKGMPQP</sequence>
<organism evidence="2 3">
    <name type="scientific">Rhizobium straminoryzae</name>
    <dbReference type="NCBI Taxonomy" id="1387186"/>
    <lineage>
        <taxon>Bacteria</taxon>
        <taxon>Pseudomonadati</taxon>
        <taxon>Pseudomonadota</taxon>
        <taxon>Alphaproteobacteria</taxon>
        <taxon>Hyphomicrobiales</taxon>
        <taxon>Rhizobiaceae</taxon>
        <taxon>Rhizobium/Agrobacterium group</taxon>
        <taxon>Rhizobium</taxon>
    </lineage>
</organism>
<protein>
    <submittedName>
        <fullName evidence="2">Uncharacterized protein</fullName>
    </submittedName>
</protein>
<dbReference type="EMBL" id="VJMG01000016">
    <property type="protein sequence ID" value="TRL40031.1"/>
    <property type="molecule type" value="Genomic_DNA"/>
</dbReference>
<feature type="chain" id="PRO_5021704518" evidence="1">
    <location>
        <begin position="30"/>
        <end position="722"/>
    </location>
</feature>
<dbReference type="SUPFAM" id="SSF51126">
    <property type="entry name" value="Pectin lyase-like"/>
    <property type="match status" value="2"/>
</dbReference>
<proteinExistence type="predicted"/>
<accession>A0A549TD94</accession>
<dbReference type="InterPro" id="IPR012334">
    <property type="entry name" value="Pectin_lyas_fold"/>
</dbReference>
<dbReference type="InterPro" id="IPR011050">
    <property type="entry name" value="Pectin_lyase_fold/virulence"/>
</dbReference>
<dbReference type="Proteomes" id="UP000316801">
    <property type="component" value="Unassembled WGS sequence"/>
</dbReference>
<name>A0A549TD94_9HYPH</name>
<keyword evidence="1" id="KW-0732">Signal</keyword>
<comment type="caution">
    <text evidence="2">The sequence shown here is derived from an EMBL/GenBank/DDBJ whole genome shotgun (WGS) entry which is preliminary data.</text>
</comment>
<keyword evidence="3" id="KW-1185">Reference proteome</keyword>
<evidence type="ECO:0000256" key="1">
    <source>
        <dbReference type="SAM" id="SignalP"/>
    </source>
</evidence>
<dbReference type="InterPro" id="IPR006626">
    <property type="entry name" value="PbH1"/>
</dbReference>
<gene>
    <name evidence="2" type="ORF">FNA46_07100</name>
</gene>
<dbReference type="AlphaFoldDB" id="A0A549TD94"/>
<dbReference type="SMART" id="SM00710">
    <property type="entry name" value="PbH1"/>
    <property type="match status" value="7"/>
</dbReference>
<evidence type="ECO:0000313" key="3">
    <source>
        <dbReference type="Proteomes" id="UP000316801"/>
    </source>
</evidence>